<reference evidence="1 2" key="1">
    <citation type="submission" date="2021-01" db="EMBL/GenBank/DDBJ databases">
        <title>Whole genome shotgun sequence of Actinoplanes humidus NBRC 14915.</title>
        <authorList>
            <person name="Komaki H."/>
            <person name="Tamura T."/>
        </authorList>
    </citation>
    <scope>NUCLEOTIDE SEQUENCE [LARGE SCALE GENOMIC DNA]</scope>
    <source>
        <strain evidence="1 2">NBRC 14915</strain>
    </source>
</reference>
<keyword evidence="2" id="KW-1185">Reference proteome</keyword>
<dbReference type="EMBL" id="BOMN01000100">
    <property type="protein sequence ID" value="GIE23936.1"/>
    <property type="molecule type" value="Genomic_DNA"/>
</dbReference>
<sequence>MSYDLAVREGDRPANDAAYAECLKLSPDQRFRAGVVNIDRVVRAFTGFPDGDPAIAVRYSWRPFVVGP</sequence>
<evidence type="ECO:0000313" key="2">
    <source>
        <dbReference type="Proteomes" id="UP000603200"/>
    </source>
</evidence>
<accession>A0ABQ3ZZA0</accession>
<dbReference type="RefSeq" id="WP_203840978.1">
    <property type="nucleotide sequence ID" value="NZ_BAAATV010000003.1"/>
</dbReference>
<proteinExistence type="predicted"/>
<name>A0ABQ3ZZA0_9ACTN</name>
<comment type="caution">
    <text evidence="1">The sequence shown here is derived from an EMBL/GenBank/DDBJ whole genome shotgun (WGS) entry which is preliminary data.</text>
</comment>
<organism evidence="1 2">
    <name type="scientific">Winogradskya humida</name>
    <dbReference type="NCBI Taxonomy" id="113566"/>
    <lineage>
        <taxon>Bacteria</taxon>
        <taxon>Bacillati</taxon>
        <taxon>Actinomycetota</taxon>
        <taxon>Actinomycetes</taxon>
        <taxon>Micromonosporales</taxon>
        <taxon>Micromonosporaceae</taxon>
        <taxon>Winogradskya</taxon>
    </lineage>
</organism>
<gene>
    <name evidence="1" type="ORF">Ahu01nite_070380</name>
</gene>
<protein>
    <submittedName>
        <fullName evidence="1">Uncharacterized protein</fullName>
    </submittedName>
</protein>
<dbReference type="Proteomes" id="UP000603200">
    <property type="component" value="Unassembled WGS sequence"/>
</dbReference>
<evidence type="ECO:0000313" key="1">
    <source>
        <dbReference type="EMBL" id="GIE23936.1"/>
    </source>
</evidence>